<dbReference type="Gene3D" id="3.30.1370.220">
    <property type="match status" value="1"/>
</dbReference>
<feature type="domain" description="Phage tail sheath protein-like beta-sandwich" evidence="3">
    <location>
        <begin position="99"/>
        <end position="181"/>
    </location>
</feature>
<feature type="domain" description="Tail sheath protein C-terminal" evidence="4">
    <location>
        <begin position="336"/>
        <end position="435"/>
    </location>
</feature>
<feature type="domain" description="Tail sheath protein Gp18-like" evidence="5">
    <location>
        <begin position="35"/>
        <end position="95"/>
    </location>
</feature>
<dbReference type="InterPro" id="IPR035089">
    <property type="entry name" value="Phage_sheath_subtilisin"/>
</dbReference>
<reference evidence="6 7" key="1">
    <citation type="submission" date="2017-11" db="EMBL/GenBank/DDBJ databases">
        <title>Genome sequencing of Fusobacterium periodonticum KCOM 1259.</title>
        <authorList>
            <person name="Kook J.-K."/>
            <person name="Park S.-N."/>
            <person name="Lim Y.K."/>
        </authorList>
    </citation>
    <scope>NUCLEOTIDE SEQUENCE [LARGE SCALE GENOMIC DNA]</scope>
    <source>
        <strain evidence="6 7">KCOM 1259</strain>
    </source>
</reference>
<dbReference type="Gene3D" id="2.60.40.4290">
    <property type="match status" value="1"/>
</dbReference>
<name>A0A2G9EE03_9FUSO</name>
<evidence type="ECO:0000259" key="5">
    <source>
        <dbReference type="Pfam" id="PF22671"/>
    </source>
</evidence>
<evidence type="ECO:0000259" key="2">
    <source>
        <dbReference type="Pfam" id="PF04984"/>
    </source>
</evidence>
<dbReference type="Pfam" id="PF17481">
    <property type="entry name" value="Phage_sheath_domII"/>
    <property type="match status" value="1"/>
</dbReference>
<proteinExistence type="inferred from homology"/>
<feature type="domain" description="Tail sheath protein subtilisin-like" evidence="2">
    <location>
        <begin position="185"/>
        <end position="328"/>
    </location>
</feature>
<dbReference type="Gene3D" id="3.30.360.90">
    <property type="match status" value="1"/>
</dbReference>
<comment type="caution">
    <text evidence="6">The sequence shown here is derived from an EMBL/GenBank/DDBJ whole genome shotgun (WGS) entry which is preliminary data.</text>
</comment>
<dbReference type="InterPro" id="IPR035326">
    <property type="entry name" value="Beta_sandwich_Seath"/>
</dbReference>
<sequence>MMNGGGTFLTQNKVLPGAYINFVSASRATVNISDRGFAAIATELDWGVDGDIFKVENSDFQKDTMKLFGYDYTDEKMKPLRDLFMKAKTVYLYRLNGNGVKASNDYATAKYSGTRGNDITIIVKTNIDESNKKDVITMLGTKKVDAQTVANASELIDNDYVVFKKAAQLTDTAGTKLANGANLTTVTGAEHQKFLDLAESYSFNTIGCTSKDEVIKKLYVQWTKRMRDEVGVKLQCVVYRYPADYEGVINLQNKVKDEGAPEQSLVYWLTGAEASCEVNATLTNTKYDGDFIVDTKFTQSELINGIKAGQLLFHNNVGEPYVLTDINSYTSITIYKNDDFQSNQTIRILDQIGNDIALMFNRKHSGKSRNNNPGREGLWKDIVAHHQELERIEALEDFDPKKVKVEKGLTKKSVVVTDPVNPVNCMEILYMTVIVQ</sequence>
<evidence type="ECO:0000259" key="4">
    <source>
        <dbReference type="Pfam" id="PF17482"/>
    </source>
</evidence>
<evidence type="ECO:0000313" key="6">
    <source>
        <dbReference type="EMBL" id="PIM79156.1"/>
    </source>
</evidence>
<dbReference type="InterPro" id="IPR054564">
    <property type="entry name" value="Gp18_domIII_N"/>
</dbReference>
<evidence type="ECO:0000256" key="1">
    <source>
        <dbReference type="ARBA" id="ARBA00008005"/>
    </source>
</evidence>
<dbReference type="AlphaFoldDB" id="A0A2G9EE03"/>
<dbReference type="Gene3D" id="3.40.50.11790">
    <property type="match status" value="1"/>
</dbReference>
<protein>
    <submittedName>
        <fullName evidence="6">Phage tail protein</fullName>
    </submittedName>
</protein>
<dbReference type="Pfam" id="PF17482">
    <property type="entry name" value="Phage_sheath_1C"/>
    <property type="match status" value="1"/>
</dbReference>
<dbReference type="InterPro" id="IPR020287">
    <property type="entry name" value="Tail_sheath_C"/>
</dbReference>
<accession>A0A2G9EE03</accession>
<dbReference type="Pfam" id="PF04984">
    <property type="entry name" value="Phage_sheath_1"/>
    <property type="match status" value="1"/>
</dbReference>
<comment type="similarity">
    <text evidence="1">Belongs to the myoviridae tail sheath protein family.</text>
</comment>
<evidence type="ECO:0000259" key="3">
    <source>
        <dbReference type="Pfam" id="PF17481"/>
    </source>
</evidence>
<evidence type="ECO:0000313" key="7">
    <source>
        <dbReference type="Proteomes" id="UP000229011"/>
    </source>
</evidence>
<dbReference type="Proteomes" id="UP000229011">
    <property type="component" value="Unassembled WGS sequence"/>
</dbReference>
<gene>
    <name evidence="6" type="ORF">CTM71_01185</name>
</gene>
<dbReference type="Pfam" id="PF22671">
    <property type="entry name" value="Gp18_domIII_N"/>
    <property type="match status" value="1"/>
</dbReference>
<organism evidence="6 7">
    <name type="scientific">Fusobacterium pseudoperiodonticum</name>
    <dbReference type="NCBI Taxonomy" id="2663009"/>
    <lineage>
        <taxon>Bacteria</taxon>
        <taxon>Fusobacteriati</taxon>
        <taxon>Fusobacteriota</taxon>
        <taxon>Fusobacteriia</taxon>
        <taxon>Fusobacteriales</taxon>
        <taxon>Fusobacteriaceae</taxon>
        <taxon>Fusobacterium</taxon>
    </lineage>
</organism>
<dbReference type="Gene3D" id="3.30.1490.360">
    <property type="match status" value="1"/>
</dbReference>
<dbReference type="EMBL" id="PEQY01000001">
    <property type="protein sequence ID" value="PIM79156.1"/>
    <property type="molecule type" value="Genomic_DNA"/>
</dbReference>